<dbReference type="NCBIfam" id="TIGR01297">
    <property type="entry name" value="CDF"/>
    <property type="match status" value="1"/>
</dbReference>
<dbReference type="InterPro" id="IPR036837">
    <property type="entry name" value="Cation_efflux_CTD_sf"/>
</dbReference>
<dbReference type="GO" id="GO:0008324">
    <property type="term" value="F:monoatomic cation transmembrane transporter activity"/>
    <property type="evidence" value="ECO:0007669"/>
    <property type="project" value="InterPro"/>
</dbReference>
<protein>
    <submittedName>
        <fullName evidence="10">Cation diffusion facilitator family transporter</fullName>
    </submittedName>
</protein>
<evidence type="ECO:0000256" key="3">
    <source>
        <dbReference type="ARBA" id="ARBA00022448"/>
    </source>
</evidence>
<feature type="domain" description="Cation efflux protein transmembrane" evidence="8">
    <location>
        <begin position="31"/>
        <end position="223"/>
    </location>
</feature>
<keyword evidence="4 7" id="KW-0812">Transmembrane</keyword>
<dbReference type="Gene3D" id="1.20.1510.10">
    <property type="entry name" value="Cation efflux protein transmembrane domain"/>
    <property type="match status" value="1"/>
</dbReference>
<dbReference type="SUPFAM" id="SSF161111">
    <property type="entry name" value="Cation efflux protein transmembrane domain-like"/>
    <property type="match status" value="1"/>
</dbReference>
<accession>A0A1I0MAX1</accession>
<feature type="transmembrane region" description="Helical" evidence="7">
    <location>
        <begin position="195"/>
        <end position="212"/>
    </location>
</feature>
<feature type="domain" description="Cation efflux protein cytoplasmic" evidence="9">
    <location>
        <begin position="227"/>
        <end position="301"/>
    </location>
</feature>
<dbReference type="STRING" id="99656.SAMN05421659_101359"/>
<proteinExistence type="inferred from homology"/>
<dbReference type="Pfam" id="PF16916">
    <property type="entry name" value="ZT_dimer"/>
    <property type="match status" value="1"/>
</dbReference>
<dbReference type="Proteomes" id="UP000199701">
    <property type="component" value="Unassembled WGS sequence"/>
</dbReference>
<gene>
    <name evidence="10" type="ORF">SAMN05421659_101359</name>
</gene>
<evidence type="ECO:0000256" key="2">
    <source>
        <dbReference type="ARBA" id="ARBA00008114"/>
    </source>
</evidence>
<evidence type="ECO:0000256" key="4">
    <source>
        <dbReference type="ARBA" id="ARBA00022692"/>
    </source>
</evidence>
<evidence type="ECO:0000313" key="11">
    <source>
        <dbReference type="Proteomes" id="UP000199701"/>
    </source>
</evidence>
<dbReference type="InterPro" id="IPR027470">
    <property type="entry name" value="Cation_efflux_CTD"/>
</dbReference>
<reference evidence="10 11" key="1">
    <citation type="submission" date="2016-10" db="EMBL/GenBank/DDBJ databases">
        <authorList>
            <person name="de Groot N.N."/>
        </authorList>
    </citation>
    <scope>NUCLEOTIDE SEQUENCE [LARGE SCALE GENOMIC DNA]</scope>
    <source>
        <strain evidence="10 11">DSM 9179</strain>
    </source>
</reference>
<evidence type="ECO:0000256" key="1">
    <source>
        <dbReference type="ARBA" id="ARBA00004141"/>
    </source>
</evidence>
<evidence type="ECO:0000256" key="7">
    <source>
        <dbReference type="SAM" id="Phobius"/>
    </source>
</evidence>
<dbReference type="InterPro" id="IPR027469">
    <property type="entry name" value="Cation_efflux_TMD_sf"/>
</dbReference>
<sequence>MVSLLIRLLIKDYKNIASPSVKKSYAKLCSVIGILLNIILFTVKLFLGLISGSTAIVTDGFNNLADAATSAASFLGFCLAGIGSGENHLFGHGRYEWLMGFLSALAVLVMGTTLAKSSITSIRTPKNIEFSWIILLILICSILVKLYMFFYNKNIACKINSSAMKATASDCISDMAATTAIMISFIVQYFTRWKIDGWCGLLVSFFIMFSGLKSMMEIVERLLGQTPDKDLVGRITTLVMQYPEVKGINSLIIHDYGLGHYVVSMHLEGEEENSIILNDIANEISYKLYLEMDCDTTIQIDYLDTDPVMYDQIFQKAEQEIQIYELGAKIKSLRIVKSGLHTNVSFIVSGSRKLQKQQYQIKEAINQSILSINSNCRVITKLVIASLHSER</sequence>
<keyword evidence="5 7" id="KW-1133">Transmembrane helix</keyword>
<feature type="transmembrane region" description="Helical" evidence="7">
    <location>
        <begin position="97"/>
        <end position="115"/>
    </location>
</feature>
<dbReference type="InterPro" id="IPR002524">
    <property type="entry name" value="Cation_efflux"/>
</dbReference>
<dbReference type="Pfam" id="PF01545">
    <property type="entry name" value="Cation_efflux"/>
    <property type="match status" value="1"/>
</dbReference>
<evidence type="ECO:0000259" key="9">
    <source>
        <dbReference type="Pfam" id="PF16916"/>
    </source>
</evidence>
<dbReference type="SUPFAM" id="SSF160240">
    <property type="entry name" value="Cation efflux protein cytoplasmic domain-like"/>
    <property type="match status" value="1"/>
</dbReference>
<evidence type="ECO:0000259" key="8">
    <source>
        <dbReference type="Pfam" id="PF01545"/>
    </source>
</evidence>
<comment type="subcellular location">
    <subcellularLocation>
        <location evidence="1">Membrane</location>
        <topology evidence="1">Multi-pass membrane protein</topology>
    </subcellularLocation>
</comment>
<dbReference type="RefSeq" id="WP_092449950.1">
    <property type="nucleotide sequence ID" value="NZ_FOJI01000001.1"/>
</dbReference>
<dbReference type="AlphaFoldDB" id="A0A1I0MAX1"/>
<dbReference type="OrthoDB" id="9806522at2"/>
<evidence type="ECO:0000256" key="5">
    <source>
        <dbReference type="ARBA" id="ARBA00022989"/>
    </source>
</evidence>
<feature type="transmembrane region" description="Helical" evidence="7">
    <location>
        <begin position="171"/>
        <end position="189"/>
    </location>
</feature>
<organism evidence="10 11">
    <name type="scientific">[Clostridium] fimetarium</name>
    <dbReference type="NCBI Taxonomy" id="99656"/>
    <lineage>
        <taxon>Bacteria</taxon>
        <taxon>Bacillati</taxon>
        <taxon>Bacillota</taxon>
        <taxon>Clostridia</taxon>
        <taxon>Lachnospirales</taxon>
        <taxon>Lachnospiraceae</taxon>
    </lineage>
</organism>
<dbReference type="InterPro" id="IPR058533">
    <property type="entry name" value="Cation_efflux_TM"/>
</dbReference>
<dbReference type="PANTHER" id="PTHR43840">
    <property type="entry name" value="MITOCHONDRIAL METAL TRANSPORTER 1-RELATED"/>
    <property type="match status" value="1"/>
</dbReference>
<dbReference type="InterPro" id="IPR050291">
    <property type="entry name" value="CDF_Transporter"/>
</dbReference>
<evidence type="ECO:0000256" key="6">
    <source>
        <dbReference type="ARBA" id="ARBA00023136"/>
    </source>
</evidence>
<name>A0A1I0MAX1_9FIRM</name>
<feature type="transmembrane region" description="Helical" evidence="7">
    <location>
        <begin position="28"/>
        <end position="47"/>
    </location>
</feature>
<dbReference type="EMBL" id="FOJI01000001">
    <property type="protein sequence ID" value="SEV85442.1"/>
    <property type="molecule type" value="Genomic_DNA"/>
</dbReference>
<keyword evidence="6 7" id="KW-0472">Membrane</keyword>
<dbReference type="GO" id="GO:0016020">
    <property type="term" value="C:membrane"/>
    <property type="evidence" value="ECO:0007669"/>
    <property type="project" value="UniProtKB-SubCell"/>
</dbReference>
<feature type="transmembrane region" description="Helical" evidence="7">
    <location>
        <begin position="67"/>
        <end position="85"/>
    </location>
</feature>
<feature type="transmembrane region" description="Helical" evidence="7">
    <location>
        <begin position="130"/>
        <end position="150"/>
    </location>
</feature>
<dbReference type="PANTHER" id="PTHR43840:SF50">
    <property type="entry name" value="MANGANESE EFFLUX SYSTEM PROTEIN MNES"/>
    <property type="match status" value="1"/>
</dbReference>
<evidence type="ECO:0000313" key="10">
    <source>
        <dbReference type="EMBL" id="SEV85442.1"/>
    </source>
</evidence>
<keyword evidence="3" id="KW-0813">Transport</keyword>
<comment type="similarity">
    <text evidence="2">Belongs to the cation diffusion facilitator (CDF) transporter (TC 2.A.4) family.</text>
</comment>
<keyword evidence="11" id="KW-1185">Reference proteome</keyword>